<reference evidence="4 5" key="1">
    <citation type="submission" date="2017-02" db="EMBL/GenBank/DDBJ databases">
        <title>isolation and characterization of a novel temperate virus Aeropyrum globular virus 1 infecting hyperthermophilic archaeon Aeropyrum.</title>
        <authorList>
            <person name="Yumiya M."/>
            <person name="Yoshida T."/>
            <person name="Sako Y."/>
        </authorList>
    </citation>
    <scope>NUCLEOTIDE SEQUENCE [LARGE SCALE GENOMIC DNA]</scope>
    <source>
        <strain evidence="4 5">YK1-12-2013</strain>
    </source>
</reference>
<accession>A0A401H7Y0</accession>
<dbReference type="GO" id="GO:0046872">
    <property type="term" value="F:metal ion binding"/>
    <property type="evidence" value="ECO:0007669"/>
    <property type="project" value="InterPro"/>
</dbReference>
<gene>
    <name evidence="4" type="ORF">apy_02130</name>
</gene>
<dbReference type="InterPro" id="IPR056798">
    <property type="entry name" value="ADH_Fe_C"/>
</dbReference>
<proteinExistence type="predicted"/>
<feature type="domain" description="Fe-containing alcohol dehydrogenase-like C-terminal" evidence="3">
    <location>
        <begin position="191"/>
        <end position="388"/>
    </location>
</feature>
<dbReference type="InterPro" id="IPR018211">
    <property type="entry name" value="ADH_Fe_CS"/>
</dbReference>
<dbReference type="PANTHER" id="PTHR11496:SF83">
    <property type="entry name" value="HYDROXYACID-OXOACID TRANSHYDROGENASE, MITOCHONDRIAL"/>
    <property type="match status" value="1"/>
</dbReference>
<dbReference type="PANTHER" id="PTHR11496">
    <property type="entry name" value="ALCOHOL DEHYDROGENASE"/>
    <property type="match status" value="1"/>
</dbReference>
<evidence type="ECO:0000256" key="1">
    <source>
        <dbReference type="ARBA" id="ARBA00023002"/>
    </source>
</evidence>
<dbReference type="FunFam" id="3.40.50.1970:FF:000003">
    <property type="entry name" value="Alcohol dehydrogenase, iron-containing"/>
    <property type="match status" value="1"/>
</dbReference>
<organism evidence="4 5">
    <name type="scientific">Aeropyrum pernix</name>
    <dbReference type="NCBI Taxonomy" id="56636"/>
    <lineage>
        <taxon>Archaea</taxon>
        <taxon>Thermoproteota</taxon>
        <taxon>Thermoprotei</taxon>
        <taxon>Desulfurococcales</taxon>
        <taxon>Desulfurococcaceae</taxon>
        <taxon>Aeropyrum</taxon>
    </lineage>
</organism>
<dbReference type="EMBL" id="BDMD01000007">
    <property type="protein sequence ID" value="GBF08488.1"/>
    <property type="molecule type" value="Genomic_DNA"/>
</dbReference>
<evidence type="ECO:0000313" key="5">
    <source>
        <dbReference type="Proteomes" id="UP000291213"/>
    </source>
</evidence>
<dbReference type="GO" id="GO:0004022">
    <property type="term" value="F:alcohol dehydrogenase (NAD+) activity"/>
    <property type="evidence" value="ECO:0007669"/>
    <property type="project" value="TreeGrafter"/>
</dbReference>
<feature type="domain" description="Alcohol dehydrogenase iron-type/glycerol dehydrogenase GldA" evidence="2">
    <location>
        <begin position="7"/>
        <end position="180"/>
    </location>
</feature>
<name>A0A401H7Y0_AERPX</name>
<dbReference type="InterPro" id="IPR039697">
    <property type="entry name" value="Alcohol_dehydrogenase_Fe"/>
</dbReference>
<dbReference type="SUPFAM" id="SSF56796">
    <property type="entry name" value="Dehydroquinate synthase-like"/>
    <property type="match status" value="1"/>
</dbReference>
<comment type="caution">
    <text evidence="4">The sequence shown here is derived from an EMBL/GenBank/DDBJ whole genome shotgun (WGS) entry which is preliminary data.</text>
</comment>
<dbReference type="PROSITE" id="PS00060">
    <property type="entry name" value="ADH_IRON_2"/>
    <property type="match status" value="1"/>
</dbReference>
<evidence type="ECO:0000313" key="4">
    <source>
        <dbReference type="EMBL" id="GBF08488.1"/>
    </source>
</evidence>
<dbReference type="Gene3D" id="1.20.1090.10">
    <property type="entry name" value="Dehydroquinate synthase-like - alpha domain"/>
    <property type="match status" value="1"/>
</dbReference>
<evidence type="ECO:0000259" key="2">
    <source>
        <dbReference type="Pfam" id="PF00465"/>
    </source>
</evidence>
<evidence type="ECO:0000259" key="3">
    <source>
        <dbReference type="Pfam" id="PF25137"/>
    </source>
</evidence>
<dbReference type="AlphaFoldDB" id="A0A401H7Y0"/>
<dbReference type="Proteomes" id="UP000291213">
    <property type="component" value="Unassembled WGS sequence"/>
</dbReference>
<dbReference type="OrthoDB" id="57329at2157"/>
<sequence length="390" mass="41963">MVDFVFPRRIVYNEGLSRALETLLGDKGVKHVLVVTDGKVTTMSWFKEAVEHVAGLGVEVCIFDGVTPEPEFDVGDAIASEARRCRAEAIVAVGGGSVIDAAKAGFVKFVRPDADLEGLAPFNYLGLEDSGIILVAVPTTSGTGSDASYGIVLTKRVNGGREKIAVGSYEVVPYASILDPSITLGMPERLTVGTAVDALAHSVEAIASTNANPLSDALAAKAAEIVFRRLPEVVNDPGNYEARAEMHIAATMAGMAFTNSGLGLAHAIAHPLGARLGTHHGATVGMVLPHVVRFNESRSDYARRKYWELKLLLESLLGLEEKESLADHIEELYARVGQPTRVRELAGIEREKYLTLADEVAEAAFRDPELAFNPVMPTMEDVKTLLYNMY</sequence>
<protein>
    <submittedName>
        <fullName evidence="4">Alcohol dehydrogenase</fullName>
    </submittedName>
</protein>
<dbReference type="CDD" id="cd14862">
    <property type="entry name" value="Fe-ADH-like"/>
    <property type="match status" value="1"/>
</dbReference>
<keyword evidence="1" id="KW-0560">Oxidoreductase</keyword>
<dbReference type="PROSITE" id="PS00913">
    <property type="entry name" value="ADH_IRON_1"/>
    <property type="match status" value="1"/>
</dbReference>
<dbReference type="InterPro" id="IPR001670">
    <property type="entry name" value="ADH_Fe/GldA"/>
</dbReference>
<dbReference type="Gene3D" id="3.40.50.1970">
    <property type="match status" value="1"/>
</dbReference>
<dbReference type="Pfam" id="PF25137">
    <property type="entry name" value="ADH_Fe_C"/>
    <property type="match status" value="1"/>
</dbReference>
<dbReference type="Pfam" id="PF00465">
    <property type="entry name" value="Fe-ADH"/>
    <property type="match status" value="1"/>
</dbReference>
<dbReference type="RefSeq" id="WP_165487848.1">
    <property type="nucleotide sequence ID" value="NZ_BDMD01000007.1"/>
</dbReference>